<organism evidence="2 3">
    <name type="scientific">Pleurodeles waltl</name>
    <name type="common">Iberian ribbed newt</name>
    <dbReference type="NCBI Taxonomy" id="8319"/>
    <lineage>
        <taxon>Eukaryota</taxon>
        <taxon>Metazoa</taxon>
        <taxon>Chordata</taxon>
        <taxon>Craniata</taxon>
        <taxon>Vertebrata</taxon>
        <taxon>Euteleostomi</taxon>
        <taxon>Amphibia</taxon>
        <taxon>Batrachia</taxon>
        <taxon>Caudata</taxon>
        <taxon>Salamandroidea</taxon>
        <taxon>Salamandridae</taxon>
        <taxon>Pleurodelinae</taxon>
        <taxon>Pleurodeles</taxon>
    </lineage>
</organism>
<protein>
    <recommendedName>
        <fullName evidence="4">Secreted protein</fullName>
    </recommendedName>
</protein>
<dbReference type="AlphaFoldDB" id="A0AAV7L072"/>
<comment type="caution">
    <text evidence="2">The sequence shown here is derived from an EMBL/GenBank/DDBJ whole genome shotgun (WGS) entry which is preliminary data.</text>
</comment>
<reference evidence="2" key="1">
    <citation type="journal article" date="2022" name="bioRxiv">
        <title>Sequencing and chromosome-scale assembly of the giantPleurodeles waltlgenome.</title>
        <authorList>
            <person name="Brown T."/>
            <person name="Elewa A."/>
            <person name="Iarovenko S."/>
            <person name="Subramanian E."/>
            <person name="Araus A.J."/>
            <person name="Petzold A."/>
            <person name="Susuki M."/>
            <person name="Suzuki K.-i.T."/>
            <person name="Hayashi T."/>
            <person name="Toyoda A."/>
            <person name="Oliveira C."/>
            <person name="Osipova E."/>
            <person name="Leigh N.D."/>
            <person name="Simon A."/>
            <person name="Yun M.H."/>
        </authorList>
    </citation>
    <scope>NUCLEOTIDE SEQUENCE</scope>
    <source>
        <strain evidence="2">20211129_DDA</strain>
        <tissue evidence="2">Liver</tissue>
    </source>
</reference>
<accession>A0AAV7L072</accession>
<keyword evidence="3" id="KW-1185">Reference proteome</keyword>
<feature type="signal peptide" evidence="1">
    <location>
        <begin position="1"/>
        <end position="21"/>
    </location>
</feature>
<gene>
    <name evidence="2" type="ORF">NDU88_001234</name>
</gene>
<evidence type="ECO:0000256" key="1">
    <source>
        <dbReference type="SAM" id="SignalP"/>
    </source>
</evidence>
<keyword evidence="1" id="KW-0732">Signal</keyword>
<dbReference type="EMBL" id="JANPWB010000016">
    <property type="protein sequence ID" value="KAJ1081050.1"/>
    <property type="molecule type" value="Genomic_DNA"/>
</dbReference>
<sequence length="84" mass="9401">MAWAGRAERWGLALLLGKVKALYLQLSFEREAHLARGKPSEHHAPKLHTVPETARTVVTTAADSVHGRLKGFWLPRARCRHVAI</sequence>
<name>A0AAV7L072_PLEWA</name>
<proteinExistence type="predicted"/>
<evidence type="ECO:0000313" key="2">
    <source>
        <dbReference type="EMBL" id="KAJ1081050.1"/>
    </source>
</evidence>
<dbReference type="Proteomes" id="UP001066276">
    <property type="component" value="Chromosome 12"/>
</dbReference>
<evidence type="ECO:0000313" key="3">
    <source>
        <dbReference type="Proteomes" id="UP001066276"/>
    </source>
</evidence>
<evidence type="ECO:0008006" key="4">
    <source>
        <dbReference type="Google" id="ProtNLM"/>
    </source>
</evidence>
<feature type="chain" id="PRO_5043832311" description="Secreted protein" evidence="1">
    <location>
        <begin position="22"/>
        <end position="84"/>
    </location>
</feature>